<dbReference type="Gene3D" id="3.40.50.1980">
    <property type="entry name" value="Nitrogenase molybdenum iron protein domain"/>
    <property type="match status" value="2"/>
</dbReference>
<dbReference type="InterPro" id="IPR002491">
    <property type="entry name" value="ABC_transptr_periplasmic_BD"/>
</dbReference>
<dbReference type="RefSeq" id="WP_083405314.1">
    <property type="nucleotide sequence ID" value="NZ_FOAD01000007.1"/>
</dbReference>
<dbReference type="Proteomes" id="UP000183894">
    <property type="component" value="Unassembled WGS sequence"/>
</dbReference>
<evidence type="ECO:0000256" key="2">
    <source>
        <dbReference type="ARBA" id="ARBA00022448"/>
    </source>
</evidence>
<evidence type="ECO:0000313" key="6">
    <source>
        <dbReference type="EMBL" id="SEL73211.1"/>
    </source>
</evidence>
<dbReference type="EMBL" id="FOAD01000007">
    <property type="protein sequence ID" value="SEL73211.1"/>
    <property type="molecule type" value="Genomic_DNA"/>
</dbReference>
<evidence type="ECO:0000256" key="4">
    <source>
        <dbReference type="SAM" id="MobiDB-lite"/>
    </source>
</evidence>
<organism evidence="6 7">
    <name type="scientific">Haloferax larsenii</name>
    <dbReference type="NCBI Taxonomy" id="302484"/>
    <lineage>
        <taxon>Archaea</taxon>
        <taxon>Methanobacteriati</taxon>
        <taxon>Methanobacteriota</taxon>
        <taxon>Stenosarchaea group</taxon>
        <taxon>Halobacteria</taxon>
        <taxon>Halobacteriales</taxon>
        <taxon>Haloferacaceae</taxon>
        <taxon>Haloferax</taxon>
    </lineage>
</organism>
<evidence type="ECO:0000256" key="1">
    <source>
        <dbReference type="ARBA" id="ARBA00004196"/>
    </source>
</evidence>
<dbReference type="AlphaFoldDB" id="A0A1H7SKK5"/>
<feature type="region of interest" description="Disordered" evidence="4">
    <location>
        <begin position="33"/>
        <end position="59"/>
    </location>
</feature>
<dbReference type="InterPro" id="IPR051313">
    <property type="entry name" value="Bact_iron-sidero_bind"/>
</dbReference>
<protein>
    <submittedName>
        <fullName evidence="6">ABC-type Fe3+-hydroxamate transport system, substrate-binding protein</fullName>
    </submittedName>
</protein>
<evidence type="ECO:0000259" key="5">
    <source>
        <dbReference type="Pfam" id="PF01497"/>
    </source>
</evidence>
<dbReference type="Pfam" id="PF01497">
    <property type="entry name" value="Peripla_BP_2"/>
    <property type="match status" value="1"/>
</dbReference>
<dbReference type="PANTHER" id="PTHR30532">
    <property type="entry name" value="IRON III DICITRATE-BINDING PERIPLASMIC PROTEIN"/>
    <property type="match status" value="1"/>
</dbReference>
<evidence type="ECO:0000256" key="3">
    <source>
        <dbReference type="ARBA" id="ARBA00022729"/>
    </source>
</evidence>
<reference evidence="6 7" key="1">
    <citation type="submission" date="2016-10" db="EMBL/GenBank/DDBJ databases">
        <authorList>
            <person name="de Groot N.N."/>
        </authorList>
    </citation>
    <scope>NUCLEOTIDE SEQUENCE [LARGE SCALE GENOMIC DNA]</scope>
    <source>
        <strain evidence="6 7">CDM_5</strain>
    </source>
</reference>
<evidence type="ECO:0000313" key="7">
    <source>
        <dbReference type="Proteomes" id="UP000183894"/>
    </source>
</evidence>
<sequence length="412" mass="45551">MECSSNDEKAPTRRDYVKYGGAVLTGGLLAGCTSEGEQATTEGTSTTTATSSEATAEDESYSVRMAPMGDVEFDSVPESVFTILNHHTDMVLALGRGDSVNALHGPGYIQSLYQKLTHHLDGVSIDWDGLYSSWPPSKEKLYELDSDVHLADPAKVATAEGWDEDALTEIERNVGPWFGNTLSGSHTAPPEGWADDYEYYPLWEIFGKVAQVFQETQRYEALASVRDSMLTHIEEHLPPEDERPSAALVLFSTSDDRIWGYKMNHPGYYAAHTRPLGATDALSAAVGPGYEDDGRNITLDYELLLEADPDVLLVLGPMSEYHNIDEIRTSLENHQVAGEITAVEEGRVYTQGARRQGPILNLFQTEMAAKQLYPDEFGEWPGYVDGEPYPDIPEEEQLFDRTRVADIVNGDI</sequence>
<dbReference type="PANTHER" id="PTHR30532:SF1">
    <property type="entry name" value="IRON(3+)-HYDROXAMATE-BINDING PROTEIN FHUD"/>
    <property type="match status" value="1"/>
</dbReference>
<proteinExistence type="predicted"/>
<comment type="subcellular location">
    <subcellularLocation>
        <location evidence="1">Cell envelope</location>
    </subcellularLocation>
</comment>
<keyword evidence="2" id="KW-0813">Transport</keyword>
<feature type="compositionally biased region" description="Low complexity" evidence="4">
    <location>
        <begin position="33"/>
        <end position="54"/>
    </location>
</feature>
<dbReference type="SUPFAM" id="SSF53807">
    <property type="entry name" value="Helical backbone' metal receptor"/>
    <property type="match status" value="1"/>
</dbReference>
<accession>A0A1H7SKK5</accession>
<gene>
    <name evidence="6" type="ORF">SAMN04488691_107124</name>
</gene>
<name>A0A1H7SKK5_HALLR</name>
<dbReference type="OrthoDB" id="304381at2157"/>
<keyword evidence="3" id="KW-0732">Signal</keyword>
<feature type="domain" description="Fe/B12 periplasmic-binding" evidence="5">
    <location>
        <begin position="202"/>
        <end position="351"/>
    </location>
</feature>